<evidence type="ECO:0000313" key="4">
    <source>
        <dbReference type="Proteomes" id="UP000663859"/>
    </source>
</evidence>
<dbReference type="GO" id="GO:0005829">
    <property type="term" value="C:cytosol"/>
    <property type="evidence" value="ECO:0007669"/>
    <property type="project" value="TreeGrafter"/>
</dbReference>
<dbReference type="Pfam" id="PF02575">
    <property type="entry name" value="YbaB_DNA_bd"/>
    <property type="match status" value="1"/>
</dbReference>
<proteinExistence type="inferred from homology"/>
<keyword evidence="4" id="KW-1185">Reference proteome</keyword>
<dbReference type="EMBL" id="CAJNOB010000015">
    <property type="protein sequence ID" value="CAF0697575.1"/>
    <property type="molecule type" value="Genomic_DNA"/>
</dbReference>
<dbReference type="HAMAP" id="MF_00274">
    <property type="entry name" value="DNA_YbaB_EbfC"/>
    <property type="match status" value="1"/>
</dbReference>
<dbReference type="AlphaFoldDB" id="A0A8J2BIH1"/>
<dbReference type="InterPro" id="IPR004401">
    <property type="entry name" value="YbaB/EbfC"/>
</dbReference>
<dbReference type="RefSeq" id="WP_174583214.1">
    <property type="nucleotide sequence ID" value="NZ_CAJNOB010000015.1"/>
</dbReference>
<dbReference type="PANTHER" id="PTHR33449">
    <property type="entry name" value="NUCLEOID-ASSOCIATED PROTEIN YBAB"/>
    <property type="match status" value="1"/>
</dbReference>
<dbReference type="GO" id="GO:0003677">
    <property type="term" value="F:DNA binding"/>
    <property type="evidence" value="ECO:0007669"/>
    <property type="project" value="UniProtKB-UniRule"/>
</dbReference>
<dbReference type="Proteomes" id="UP000663859">
    <property type="component" value="Unassembled WGS sequence"/>
</dbReference>
<sequence>MNFAKMLKQAQAMQEAAQRIQAELASREFEGQSGGGAVRAIARGDFTLVSLSIDPDFFGQADRELLEDLIVTAVREAMEKAKNETHQALSKLAGGNIPPGLLGG</sequence>
<dbReference type="GO" id="GO:0043590">
    <property type="term" value="C:bacterial nucleoid"/>
    <property type="evidence" value="ECO:0007669"/>
    <property type="project" value="UniProtKB-UniRule"/>
</dbReference>
<keyword evidence="1 2" id="KW-0238">DNA-binding</keyword>
<comment type="caution">
    <text evidence="3">The sequence shown here is derived from an EMBL/GenBank/DDBJ whole genome shotgun (WGS) entry which is preliminary data.</text>
</comment>
<comment type="subcellular location">
    <subcellularLocation>
        <location evidence="2">Cytoplasm</location>
        <location evidence="2">Nucleoid</location>
    </subcellularLocation>
</comment>
<keyword evidence="2" id="KW-0963">Cytoplasm</keyword>
<organism evidence="3 4">
    <name type="scientific">Candidatus Methylacidithermus pantelleriae</name>
    <dbReference type="NCBI Taxonomy" id="2744239"/>
    <lineage>
        <taxon>Bacteria</taxon>
        <taxon>Pseudomonadati</taxon>
        <taxon>Verrucomicrobiota</taxon>
        <taxon>Methylacidiphilae</taxon>
        <taxon>Methylacidiphilales</taxon>
        <taxon>Methylacidiphilaceae</taxon>
        <taxon>Candidatus Methylacidithermus</taxon>
    </lineage>
</organism>
<comment type="function">
    <text evidence="2">Binds to DNA and alters its conformation. May be involved in regulation of gene expression, nucleoid organization and DNA protection.</text>
</comment>
<dbReference type="Gene3D" id="3.30.1310.10">
    <property type="entry name" value="Nucleoid-associated protein YbaB-like domain"/>
    <property type="match status" value="1"/>
</dbReference>
<evidence type="ECO:0000256" key="2">
    <source>
        <dbReference type="HAMAP-Rule" id="MF_00274"/>
    </source>
</evidence>
<comment type="subunit">
    <text evidence="2">Homodimer.</text>
</comment>
<accession>A0A8J2BIH1</accession>
<evidence type="ECO:0000256" key="1">
    <source>
        <dbReference type="ARBA" id="ARBA00023125"/>
    </source>
</evidence>
<evidence type="ECO:0000313" key="3">
    <source>
        <dbReference type="EMBL" id="CAF0697575.1"/>
    </source>
</evidence>
<dbReference type="NCBIfam" id="TIGR00103">
    <property type="entry name" value="DNA_YbaB_EbfC"/>
    <property type="match status" value="1"/>
</dbReference>
<comment type="similarity">
    <text evidence="2">Belongs to the YbaB/EbfC family.</text>
</comment>
<dbReference type="InterPro" id="IPR036894">
    <property type="entry name" value="YbaB-like_sf"/>
</dbReference>
<gene>
    <name evidence="3" type="ORF">MPNT_220046</name>
</gene>
<dbReference type="PANTHER" id="PTHR33449:SF1">
    <property type="entry name" value="NUCLEOID-ASSOCIATED PROTEIN YBAB"/>
    <property type="match status" value="1"/>
</dbReference>
<protein>
    <recommendedName>
        <fullName evidence="2">Nucleoid-associated protein MPNT_220046</fullName>
    </recommendedName>
</protein>
<name>A0A8J2BIH1_9BACT</name>
<dbReference type="PIRSF" id="PIRSF004555">
    <property type="entry name" value="UCP004555"/>
    <property type="match status" value="1"/>
</dbReference>
<dbReference type="SUPFAM" id="SSF82607">
    <property type="entry name" value="YbaB-like"/>
    <property type="match status" value="1"/>
</dbReference>
<reference evidence="3" key="1">
    <citation type="submission" date="2021-02" db="EMBL/GenBank/DDBJ databases">
        <authorList>
            <person name="Cremers G."/>
            <person name="Picone N."/>
        </authorList>
    </citation>
    <scope>NUCLEOTIDE SEQUENCE</scope>
    <source>
        <strain evidence="3">PQ17</strain>
    </source>
</reference>